<evidence type="ECO:0000313" key="2">
    <source>
        <dbReference type="Proteomes" id="UP000278149"/>
    </source>
</evidence>
<dbReference type="EMBL" id="RCOR01000018">
    <property type="protein sequence ID" value="RSN69523.1"/>
    <property type="molecule type" value="Genomic_DNA"/>
</dbReference>
<protein>
    <submittedName>
        <fullName evidence="1">YkgJ family cysteine cluster protein</fullName>
    </submittedName>
</protein>
<proteinExistence type="predicted"/>
<evidence type="ECO:0000313" key="1">
    <source>
        <dbReference type="EMBL" id="RSN69523.1"/>
    </source>
</evidence>
<name>A0A3R9QR65_9CREN</name>
<gene>
    <name evidence="1" type="ORF">D9Q81_02660</name>
</gene>
<reference evidence="1 2" key="1">
    <citation type="submission" date="2018-10" db="EMBL/GenBank/DDBJ databases">
        <title>Co-occurring genomic capacity for anaerobic methane metabolism and dissimilatory sulfite reduction discovered in the Korarchaeota.</title>
        <authorList>
            <person name="Mckay L.J."/>
            <person name="Dlakic M."/>
            <person name="Fields M.W."/>
            <person name="Delmont T.O."/>
            <person name="Eren A.M."/>
            <person name="Jay Z.J."/>
            <person name="Klingelsmith K.B."/>
            <person name="Rusch D.B."/>
            <person name="Inskeep W.P."/>
        </authorList>
    </citation>
    <scope>NUCLEOTIDE SEQUENCE [LARGE SCALE GENOMIC DNA]</scope>
    <source>
        <strain evidence="1 2">WS</strain>
    </source>
</reference>
<dbReference type="RefSeq" id="WP_125741095.1">
    <property type="nucleotide sequence ID" value="NZ_RCOR01000018.1"/>
</dbReference>
<dbReference type="Pfam" id="PF03692">
    <property type="entry name" value="CxxCxxCC"/>
    <property type="match status" value="1"/>
</dbReference>
<sequence length="123" mass="14311">MLCPEGCHICCIETEMILTESDIRRIESLGYSREEFSEKSDFYRLRNVNGRCYFLEGGKCKIYENRPLGCRAYPVVFNISANECELDDLCPAIDTIDEEEFEEKCLIILKILEELGYSISHDY</sequence>
<accession>A0A3R9QR65</accession>
<dbReference type="AlphaFoldDB" id="A0A3R9QR65"/>
<dbReference type="InterPro" id="IPR005358">
    <property type="entry name" value="Puta_zinc/iron-chelating_dom"/>
</dbReference>
<dbReference type="PANTHER" id="PTHR35866">
    <property type="entry name" value="PUTATIVE-RELATED"/>
    <property type="match status" value="1"/>
</dbReference>
<comment type="caution">
    <text evidence="1">The sequence shown here is derived from an EMBL/GenBank/DDBJ whole genome shotgun (WGS) entry which is preliminary data.</text>
</comment>
<dbReference type="Proteomes" id="UP000278149">
    <property type="component" value="Unassembled WGS sequence"/>
</dbReference>
<organism evidence="1 2">
    <name type="scientific">Candidatus Korarchaeum cryptofilum</name>
    <dbReference type="NCBI Taxonomy" id="498846"/>
    <lineage>
        <taxon>Archaea</taxon>
        <taxon>Thermoproteota</taxon>
        <taxon>Candidatus Korarchaeia</taxon>
        <taxon>Candidatus Korarchaeales</taxon>
        <taxon>Candidatus Korarchaeaceae</taxon>
        <taxon>Candidatus Korarchaeum</taxon>
    </lineage>
</organism>
<dbReference type="PANTHER" id="PTHR35866:SF2">
    <property type="entry name" value="YKGJ FAMILY CYSTEINE CLUSTER PROTEIN"/>
    <property type="match status" value="1"/>
</dbReference>